<dbReference type="AlphaFoldDB" id="A0A833R0B4"/>
<name>A0A833R0B4_9POAL</name>
<dbReference type="PIRSF" id="PIRSF016184">
    <property type="entry name" value="PhzC_PhzF"/>
    <property type="match status" value="1"/>
</dbReference>
<comment type="similarity">
    <text evidence="1">Belongs to the PhzF family.</text>
</comment>
<dbReference type="EMBL" id="SWLB01000011">
    <property type="protein sequence ID" value="KAF3332889.1"/>
    <property type="molecule type" value="Genomic_DNA"/>
</dbReference>
<evidence type="ECO:0000313" key="4">
    <source>
        <dbReference type="Proteomes" id="UP000623129"/>
    </source>
</evidence>
<evidence type="ECO:0008006" key="5">
    <source>
        <dbReference type="Google" id="ProtNLM"/>
    </source>
</evidence>
<gene>
    <name evidence="3" type="ORF">FCM35_KLT02466</name>
</gene>
<sequence>MVDAFSAEAFKGNPAAVCLLEDNAEVDKKWMLSVAEEFNTPVTTFLSRQVSDSHDAKSNDDDAPWFRIWFFTPTVEIDLCGHGTVAATHFLFSPDIVQHDIINFVANIEIVTAKKISKADFTMKEGDKKFFVELDFPVDPMVDDDALEPSLPKTLNGVSVVSFQKTSSNDLMIELSSGKEVVMLQPNFEEIKNCEARRVIVTGPGSEGSEFDFFTRVFCPKFGVDEDHVCGSAHCALAPYWNKKLNKQSFTCFMASPRSGVLYVDLEEKSQRVRIRGEAVTTMLGTLLV</sequence>
<evidence type="ECO:0000256" key="1">
    <source>
        <dbReference type="ARBA" id="ARBA00008270"/>
    </source>
</evidence>
<accession>A0A833R0B4</accession>
<dbReference type="GO" id="GO:0005737">
    <property type="term" value="C:cytoplasm"/>
    <property type="evidence" value="ECO:0007669"/>
    <property type="project" value="TreeGrafter"/>
</dbReference>
<dbReference type="OrthoDB" id="75169at2759"/>
<dbReference type="PANTHER" id="PTHR13774:SF17">
    <property type="entry name" value="PHENAZINE BIOSYNTHESIS-LIKE DOMAIN-CONTAINING PROTEIN"/>
    <property type="match status" value="1"/>
</dbReference>
<organism evidence="3 4">
    <name type="scientific">Carex littledalei</name>
    <dbReference type="NCBI Taxonomy" id="544730"/>
    <lineage>
        <taxon>Eukaryota</taxon>
        <taxon>Viridiplantae</taxon>
        <taxon>Streptophyta</taxon>
        <taxon>Embryophyta</taxon>
        <taxon>Tracheophyta</taxon>
        <taxon>Spermatophyta</taxon>
        <taxon>Magnoliopsida</taxon>
        <taxon>Liliopsida</taxon>
        <taxon>Poales</taxon>
        <taxon>Cyperaceae</taxon>
        <taxon>Cyperoideae</taxon>
        <taxon>Cariceae</taxon>
        <taxon>Carex</taxon>
        <taxon>Carex subgen. Euthyceras</taxon>
    </lineage>
</organism>
<dbReference type="Gene3D" id="3.10.310.10">
    <property type="entry name" value="Diaminopimelate Epimerase, Chain A, domain 1"/>
    <property type="match status" value="2"/>
</dbReference>
<dbReference type="SUPFAM" id="SSF54506">
    <property type="entry name" value="Diaminopimelate epimerase-like"/>
    <property type="match status" value="1"/>
</dbReference>
<proteinExistence type="inferred from homology"/>
<evidence type="ECO:0000313" key="3">
    <source>
        <dbReference type="EMBL" id="KAF3332889.1"/>
    </source>
</evidence>
<evidence type="ECO:0000256" key="2">
    <source>
        <dbReference type="ARBA" id="ARBA00023235"/>
    </source>
</evidence>
<comment type="caution">
    <text evidence="3">The sequence shown here is derived from an EMBL/GenBank/DDBJ whole genome shotgun (WGS) entry which is preliminary data.</text>
</comment>
<dbReference type="InterPro" id="IPR003719">
    <property type="entry name" value="Phenazine_PhzF-like"/>
</dbReference>
<keyword evidence="4" id="KW-1185">Reference proteome</keyword>
<dbReference type="Proteomes" id="UP000623129">
    <property type="component" value="Unassembled WGS sequence"/>
</dbReference>
<dbReference type="NCBIfam" id="TIGR00654">
    <property type="entry name" value="PhzF_family"/>
    <property type="match status" value="1"/>
</dbReference>
<protein>
    <recommendedName>
        <fullName evidence="5">Phenazine biosynthesis PhzC/PhzF protein</fullName>
    </recommendedName>
</protein>
<keyword evidence="2" id="KW-0413">Isomerase</keyword>
<dbReference type="Pfam" id="PF02567">
    <property type="entry name" value="PhzC-PhzF"/>
    <property type="match status" value="1"/>
</dbReference>
<dbReference type="GO" id="GO:0016853">
    <property type="term" value="F:isomerase activity"/>
    <property type="evidence" value="ECO:0007669"/>
    <property type="project" value="UniProtKB-KW"/>
</dbReference>
<dbReference type="PANTHER" id="PTHR13774">
    <property type="entry name" value="PHENAZINE BIOSYNTHESIS PROTEIN"/>
    <property type="match status" value="1"/>
</dbReference>
<reference evidence="3" key="1">
    <citation type="submission" date="2020-01" db="EMBL/GenBank/DDBJ databases">
        <title>Genome sequence of Kobresia littledalei, the first chromosome-level genome in the family Cyperaceae.</title>
        <authorList>
            <person name="Qu G."/>
        </authorList>
    </citation>
    <scope>NUCLEOTIDE SEQUENCE</scope>
    <source>
        <strain evidence="3">C.B.Clarke</strain>
        <tissue evidence="3">Leaf</tissue>
    </source>
</reference>